<dbReference type="RefSeq" id="XP_001880677.1">
    <property type="nucleotide sequence ID" value="XM_001880642.1"/>
</dbReference>
<feature type="region of interest" description="Disordered" evidence="1">
    <location>
        <begin position="866"/>
        <end position="885"/>
    </location>
</feature>
<protein>
    <submittedName>
        <fullName evidence="2">Predicted protein</fullName>
    </submittedName>
</protein>
<organism evidence="3">
    <name type="scientific">Laccaria bicolor (strain S238N-H82 / ATCC MYA-4686)</name>
    <name type="common">Bicoloured deceiver</name>
    <name type="synonym">Laccaria laccata var. bicolor</name>
    <dbReference type="NCBI Taxonomy" id="486041"/>
    <lineage>
        <taxon>Eukaryota</taxon>
        <taxon>Fungi</taxon>
        <taxon>Dikarya</taxon>
        <taxon>Basidiomycota</taxon>
        <taxon>Agaricomycotina</taxon>
        <taxon>Agaricomycetes</taxon>
        <taxon>Agaricomycetidae</taxon>
        <taxon>Agaricales</taxon>
        <taxon>Agaricineae</taxon>
        <taxon>Hydnangiaceae</taxon>
        <taxon>Laccaria</taxon>
    </lineage>
</organism>
<sequence length="1057" mass="114320">MADREVQRPPSIRSVASNSSIASGVSLTRRSRTRTRSKTVTGASSRQEEISTNLASELPYIDMPFVQEPEAVPTLVSRGLIPPDRPPRSPQRTEGQGLGTPSSQGTELVTAAEATFVDVPQPSPGSSKLSKAARQASSLPVIETSYKPPPSAFSRDPALTPVANVRDSVSTQQSGTSSSLYPPSTSTASMPESPPSPRSIAEQVDQLDVSPFNPDDNDMQDYDGDDVSYRLRLLVKNNYFLPPAHSKPFPSAFATSNSNPPKKTTKPVTPAFLDLFRVGKSKSKPNPPSTPGFDPTTPMLRTAADSITASYALPPHQPRSSTQVPRLSPHSAGLGSRGRVVVVREKMNDISVAAKQAEQELKNRGVRLDHGSQKAKQEVFDNVIDPTDAVDLPLPSSNYPFAVQASALHGLGVQDSLGAAVLADRLPPPTSLNISSSYDTDDDWRKALLHEAVHHSLDATPDVSTFSHILGASTPLASPRSDSATPLRGASPHLQHLESARLLERRIIDKPMMDSIDASHSIHVRNESIQSEASALKGDVNGLLVPSSHVIRDALRSSYLPMRAETPLGPMTPLTPPPRRNFVNAPFSLSQVDLMNDVLALSVVRSPSQVSRRTLRRTMSSPILSEGYESARETLMTPPPMPTLTMYSRSSSQAYSSCDTVRDPAVPPSVSTSESHYSDEEFEEEPRTSIALSAMNGRPSLSEYSQSSPTTSAFQDALNNGFRSRSSSALGQSSFGIEQHRIAQGSPVPPRYSTTSPPPRMSSSLAHVALPPPPRSSSLRYLEHQQSFGSVSDLEQDTNRLRMHFGVSELTAPPVPLSGQQRGNHNQPVPLSLAIPPRAIPLSIHSAPGPSSPTSFFDSIQTQPNAMDDLESSSESEDEETEVVDPRPALFVDPRTRTISSTPVTNPRPSIMKLGNHSTPYIGLGRPVEGFRQNLLPIGGSTSKKPIGNIPVRAPFFTDRKSDQGHSHTLPVSTYDFYKYTQSHPPATAAAEPSDPQGSKTTELVATWRNNQRAQESLRKLDGLLIQHMEAEKDTIKRIATTMKQTNTRQGGPPFLP</sequence>
<feature type="region of interest" description="Disordered" evidence="1">
    <location>
        <begin position="1"/>
        <end position="52"/>
    </location>
</feature>
<reference evidence="2 3" key="1">
    <citation type="journal article" date="2008" name="Nature">
        <title>The genome of Laccaria bicolor provides insights into mycorrhizal symbiosis.</title>
        <authorList>
            <person name="Martin F."/>
            <person name="Aerts A."/>
            <person name="Ahren D."/>
            <person name="Brun A."/>
            <person name="Danchin E.G.J."/>
            <person name="Duchaussoy F."/>
            <person name="Gibon J."/>
            <person name="Kohler A."/>
            <person name="Lindquist E."/>
            <person name="Pereda V."/>
            <person name="Salamov A."/>
            <person name="Shapiro H.J."/>
            <person name="Wuyts J."/>
            <person name="Blaudez D."/>
            <person name="Buee M."/>
            <person name="Brokstein P."/>
            <person name="Canbaeck B."/>
            <person name="Cohen D."/>
            <person name="Courty P.E."/>
            <person name="Coutinho P.M."/>
            <person name="Delaruelle C."/>
            <person name="Detter J.C."/>
            <person name="Deveau A."/>
            <person name="DiFazio S."/>
            <person name="Duplessis S."/>
            <person name="Fraissinet-Tachet L."/>
            <person name="Lucic E."/>
            <person name="Frey-Klett P."/>
            <person name="Fourrey C."/>
            <person name="Feussner I."/>
            <person name="Gay G."/>
            <person name="Grimwood J."/>
            <person name="Hoegger P.J."/>
            <person name="Jain P."/>
            <person name="Kilaru S."/>
            <person name="Labbe J."/>
            <person name="Lin Y.C."/>
            <person name="Legue V."/>
            <person name="Le Tacon F."/>
            <person name="Marmeisse R."/>
            <person name="Melayah D."/>
            <person name="Montanini B."/>
            <person name="Muratet M."/>
            <person name="Nehls U."/>
            <person name="Niculita-Hirzel H."/>
            <person name="Oudot-Le Secq M.P."/>
            <person name="Peter M."/>
            <person name="Quesneville H."/>
            <person name="Rajashekar B."/>
            <person name="Reich M."/>
            <person name="Rouhier N."/>
            <person name="Schmutz J."/>
            <person name="Yin T."/>
            <person name="Chalot M."/>
            <person name="Henrissat B."/>
            <person name="Kuees U."/>
            <person name="Lucas S."/>
            <person name="Van de Peer Y."/>
            <person name="Podila G.K."/>
            <person name="Polle A."/>
            <person name="Pukkila P.J."/>
            <person name="Richardson P.M."/>
            <person name="Rouze P."/>
            <person name="Sanders I.R."/>
            <person name="Stajich J.E."/>
            <person name="Tunlid A."/>
            <person name="Tuskan G."/>
            <person name="Grigoriev I.V."/>
        </authorList>
    </citation>
    <scope>NUCLEOTIDE SEQUENCE [LARGE SCALE GENOMIC DNA]</scope>
    <source>
        <strain evidence="3">S238N-H82 / ATCC MYA-4686</strain>
    </source>
</reference>
<dbReference type="OrthoDB" id="3261862at2759"/>
<feature type="compositionally biased region" description="Polar residues" evidence="1">
    <location>
        <begin position="90"/>
        <end position="107"/>
    </location>
</feature>
<feature type="region of interest" description="Disordered" evidence="1">
    <location>
        <begin position="633"/>
        <end position="687"/>
    </location>
</feature>
<feature type="compositionally biased region" description="Low complexity" evidence="1">
    <location>
        <begin position="643"/>
        <end position="657"/>
    </location>
</feature>
<dbReference type="GeneID" id="6076524"/>
<dbReference type="Proteomes" id="UP000001194">
    <property type="component" value="Unassembled WGS sequence"/>
</dbReference>
<dbReference type="KEGG" id="lbc:LACBIDRAFT_297139"/>
<feature type="compositionally biased region" description="Acidic residues" evidence="1">
    <location>
        <begin position="868"/>
        <end position="883"/>
    </location>
</feature>
<feature type="region of interest" description="Disordered" evidence="1">
    <location>
        <begin position="74"/>
        <end position="200"/>
    </location>
</feature>
<evidence type="ECO:0000313" key="3">
    <source>
        <dbReference type="Proteomes" id="UP000001194"/>
    </source>
</evidence>
<feature type="region of interest" description="Disordered" evidence="1">
    <location>
        <begin position="312"/>
        <end position="335"/>
    </location>
</feature>
<feature type="compositionally biased region" description="Polar residues" evidence="1">
    <location>
        <begin position="818"/>
        <end position="829"/>
    </location>
</feature>
<feature type="region of interest" description="Disordered" evidence="1">
    <location>
        <begin position="741"/>
        <end position="778"/>
    </location>
</feature>
<feature type="compositionally biased region" description="Low complexity" evidence="1">
    <location>
        <begin position="168"/>
        <end position="189"/>
    </location>
</feature>
<evidence type="ECO:0000256" key="1">
    <source>
        <dbReference type="SAM" id="MobiDB-lite"/>
    </source>
</evidence>
<feature type="region of interest" description="Disordered" evidence="1">
    <location>
        <begin position="812"/>
        <end position="833"/>
    </location>
</feature>
<name>B0DA32_LACBS</name>
<dbReference type="HOGENOM" id="CLU_007930_0_0_1"/>
<keyword evidence="3" id="KW-1185">Reference proteome</keyword>
<dbReference type="AlphaFoldDB" id="B0DA32"/>
<evidence type="ECO:0000313" key="2">
    <source>
        <dbReference type="EMBL" id="EDR08452.1"/>
    </source>
</evidence>
<gene>
    <name evidence="2" type="ORF">LACBIDRAFT_297139</name>
</gene>
<accession>B0DA32</accession>
<proteinExistence type="predicted"/>
<dbReference type="InParanoid" id="B0DA32"/>
<dbReference type="EMBL" id="DS547101">
    <property type="protein sequence ID" value="EDR08452.1"/>
    <property type="molecule type" value="Genomic_DNA"/>
</dbReference>